<dbReference type="EMBL" id="LT607754">
    <property type="protein sequence ID" value="SCG37225.1"/>
    <property type="molecule type" value="Genomic_DNA"/>
</dbReference>
<proteinExistence type="predicted"/>
<dbReference type="AlphaFoldDB" id="A0A1C5GTW3"/>
<evidence type="ECO:0008006" key="3">
    <source>
        <dbReference type="Google" id="ProtNLM"/>
    </source>
</evidence>
<dbReference type="Proteomes" id="UP000198221">
    <property type="component" value="Chromosome I"/>
</dbReference>
<dbReference type="SUPFAM" id="SSF109854">
    <property type="entry name" value="DinB/YfiT-like putative metalloenzymes"/>
    <property type="match status" value="1"/>
</dbReference>
<reference evidence="2" key="1">
    <citation type="submission" date="2016-06" db="EMBL/GenBank/DDBJ databases">
        <authorList>
            <person name="Varghese N."/>
            <person name="Submissions Spin"/>
        </authorList>
    </citation>
    <scope>NUCLEOTIDE SEQUENCE [LARGE SCALE GENOMIC DNA]</scope>
    <source>
        <strain evidence="2">DSM 43819</strain>
    </source>
</reference>
<dbReference type="InterPro" id="IPR034660">
    <property type="entry name" value="DinB/YfiT-like"/>
</dbReference>
<dbReference type="Gene3D" id="1.20.120.450">
    <property type="entry name" value="dinb family like domain"/>
    <property type="match status" value="1"/>
</dbReference>
<sequence>MTWRAPEITRTTEPYVADERTMLEGWLDYHRQTLLMKCAGLTAEQLKTPSVEPSGLTLLGLVRHMAEVERWWFRIRAAGQQLDDLYCTEASPDGDLDDVADADPEADFATFAAEVGAARAAAAGLSLDDTFLRRRREGSADEMNVRWVYVHMIEEYARHNGHADLIRERIDGVTGD</sequence>
<name>A0A1C5GTW3_9ACTN</name>
<organism evidence="1 2">
    <name type="scientific">Micromonospora inositola</name>
    <dbReference type="NCBI Taxonomy" id="47865"/>
    <lineage>
        <taxon>Bacteria</taxon>
        <taxon>Bacillati</taxon>
        <taxon>Actinomycetota</taxon>
        <taxon>Actinomycetes</taxon>
        <taxon>Micromonosporales</taxon>
        <taxon>Micromonosporaceae</taxon>
        <taxon>Micromonospora</taxon>
    </lineage>
</organism>
<dbReference type="RefSeq" id="WP_089010685.1">
    <property type="nucleotide sequence ID" value="NZ_LT607754.1"/>
</dbReference>
<evidence type="ECO:0000313" key="2">
    <source>
        <dbReference type="Proteomes" id="UP000198221"/>
    </source>
</evidence>
<dbReference type="Pfam" id="PF04978">
    <property type="entry name" value="MST"/>
    <property type="match status" value="1"/>
</dbReference>
<dbReference type="InterPro" id="IPR007061">
    <property type="entry name" value="MST-like"/>
</dbReference>
<dbReference type="OrthoDB" id="4548523at2"/>
<evidence type="ECO:0000313" key="1">
    <source>
        <dbReference type="EMBL" id="SCG37225.1"/>
    </source>
</evidence>
<protein>
    <recommendedName>
        <fullName evidence="3">DinB family protein</fullName>
    </recommendedName>
</protein>
<gene>
    <name evidence="1" type="ORF">GA0070613_0379</name>
</gene>
<keyword evidence="2" id="KW-1185">Reference proteome</keyword>
<accession>A0A1C5GTW3</accession>